<evidence type="ECO:0000256" key="2">
    <source>
        <dbReference type="ARBA" id="ARBA00022737"/>
    </source>
</evidence>
<proteinExistence type="inferred from homology"/>
<dbReference type="GO" id="GO:0003723">
    <property type="term" value="F:RNA binding"/>
    <property type="evidence" value="ECO:0007669"/>
    <property type="project" value="InterPro"/>
</dbReference>
<feature type="repeat" description="PPR" evidence="3">
    <location>
        <begin position="246"/>
        <end position="276"/>
    </location>
</feature>
<evidence type="ECO:0000256" key="1">
    <source>
        <dbReference type="ARBA" id="ARBA00006643"/>
    </source>
</evidence>
<evidence type="ECO:0000256" key="3">
    <source>
        <dbReference type="PROSITE-ProRule" id="PRU00708"/>
    </source>
</evidence>
<comment type="similarity">
    <text evidence="1">Belongs to the PPR family. PCMP-H subfamily.</text>
</comment>
<dbReference type="PROSITE" id="PS51375">
    <property type="entry name" value="PPR"/>
    <property type="match status" value="5"/>
</dbReference>
<keyword evidence="2" id="KW-0677">Repeat</keyword>
<dbReference type="InterPro" id="IPR002885">
    <property type="entry name" value="PPR_rpt"/>
</dbReference>
<evidence type="ECO:0008006" key="7">
    <source>
        <dbReference type="Google" id="ProtNLM"/>
    </source>
</evidence>
<sequence>MPKSSPKAFSRTPAPSENSSSPQRCRSPSLSRTPSSCSTKFPTRTRSHFPPSSAVPPTHRTPPPPSPSMPAWSRLLSGPTMTATSSSPSSSVRVCTSVHRLKLFDQIPHPDTFTFSTIIRGASHSSDPSTTFPLYARMEQAAIRPHHDCHLVFPFLLRACVHLRSPPLAAQLHSRIVKLGLESDNFIRNALINFHAKCGDLSTANVLFDSRARGDIVASSSLIAGYAMRGELDVARTLFDEIDSKDLVAWNVMITGYAKRGEMDKARELFDRVPEKDTVSWNVMIAGYAKCGSQDKAMEMFEEMRSVGERPDEVTMLSLISACADTGSIDIGIKLHSSLNRVNVHVGNALIDMYAKCGSIERAMRVFRGMRERDVSSWNSMIGGLAVHGHANESVRLFKEMRRMRVKPDEITFVSILVACSHGGMVDDGRRYFHLMRNEYGIEPNMKHCGCMVDMLGRAGFLDEAFEFVDGMKIEANPIIWRALLGACKVHGNVELGRRANEELLKMKWKDESGSGDYVLLSNIYASLGEWEGVEKVRRLMDDSGVMKEAGSTLIGAGRLL</sequence>
<feature type="repeat" description="PPR" evidence="3">
    <location>
        <begin position="277"/>
        <end position="311"/>
    </location>
</feature>
<dbReference type="OMA" id="EPDIFMW"/>
<dbReference type="Pfam" id="PF13041">
    <property type="entry name" value="PPR_2"/>
    <property type="match status" value="2"/>
</dbReference>
<dbReference type="Gramene" id="ONK75430">
    <property type="protein sequence ID" value="ONK75430"/>
    <property type="gene ID" value="A4U43_C03F16760"/>
</dbReference>
<dbReference type="PANTHER" id="PTHR47926:SF391">
    <property type="entry name" value="TETRATRICOPEPTIDE-LIKE HELICAL DOMAIN SUPERFAMILY"/>
    <property type="match status" value="1"/>
</dbReference>
<gene>
    <name evidence="5" type="ORF">A4U43_C03F16760</name>
</gene>
<feature type="compositionally biased region" description="Polar residues" evidence="4">
    <location>
        <begin position="13"/>
        <end position="24"/>
    </location>
</feature>
<feature type="repeat" description="PPR" evidence="3">
    <location>
        <begin position="343"/>
        <end position="373"/>
    </location>
</feature>
<dbReference type="Pfam" id="PF01535">
    <property type="entry name" value="PPR"/>
    <property type="match status" value="2"/>
</dbReference>
<dbReference type="GO" id="GO:0009451">
    <property type="term" value="P:RNA modification"/>
    <property type="evidence" value="ECO:0007669"/>
    <property type="project" value="InterPro"/>
</dbReference>
<dbReference type="FunFam" id="1.25.40.10:FF:000333">
    <property type="entry name" value="Pentatricopeptide repeat-containing protein"/>
    <property type="match status" value="1"/>
</dbReference>
<feature type="compositionally biased region" description="Low complexity" evidence="4">
    <location>
        <begin position="77"/>
        <end position="90"/>
    </location>
</feature>
<dbReference type="Gene3D" id="1.25.40.10">
    <property type="entry name" value="Tetratricopeptide repeat domain"/>
    <property type="match status" value="3"/>
</dbReference>
<feature type="repeat" description="PPR" evidence="3">
    <location>
        <begin position="111"/>
        <end position="145"/>
    </location>
</feature>
<dbReference type="NCBIfam" id="TIGR00756">
    <property type="entry name" value="PPR"/>
    <property type="match status" value="5"/>
</dbReference>
<protein>
    <recommendedName>
        <fullName evidence="7">Pentacotripeptide-repeat region of PRORP domain-containing protein</fullName>
    </recommendedName>
</protein>
<keyword evidence="6" id="KW-1185">Reference proteome</keyword>
<feature type="region of interest" description="Disordered" evidence="4">
    <location>
        <begin position="1"/>
        <end position="90"/>
    </location>
</feature>
<dbReference type="InterPro" id="IPR011990">
    <property type="entry name" value="TPR-like_helical_dom_sf"/>
</dbReference>
<dbReference type="EMBL" id="CM007383">
    <property type="protein sequence ID" value="ONK75430.1"/>
    <property type="molecule type" value="Genomic_DNA"/>
</dbReference>
<feature type="compositionally biased region" description="Pro residues" evidence="4">
    <location>
        <begin position="59"/>
        <end position="68"/>
    </location>
</feature>
<reference evidence="6" key="1">
    <citation type="journal article" date="2017" name="Nat. Commun.">
        <title>The asparagus genome sheds light on the origin and evolution of a young Y chromosome.</title>
        <authorList>
            <person name="Harkess A."/>
            <person name="Zhou J."/>
            <person name="Xu C."/>
            <person name="Bowers J.E."/>
            <person name="Van der Hulst R."/>
            <person name="Ayyampalayam S."/>
            <person name="Mercati F."/>
            <person name="Riccardi P."/>
            <person name="McKain M.R."/>
            <person name="Kakrana A."/>
            <person name="Tang H."/>
            <person name="Ray J."/>
            <person name="Groenendijk J."/>
            <person name="Arikit S."/>
            <person name="Mathioni S.M."/>
            <person name="Nakano M."/>
            <person name="Shan H."/>
            <person name="Telgmann-Rauber A."/>
            <person name="Kanno A."/>
            <person name="Yue Z."/>
            <person name="Chen H."/>
            <person name="Li W."/>
            <person name="Chen Y."/>
            <person name="Xu X."/>
            <person name="Zhang Y."/>
            <person name="Luo S."/>
            <person name="Chen H."/>
            <person name="Gao J."/>
            <person name="Mao Z."/>
            <person name="Pires J.C."/>
            <person name="Luo M."/>
            <person name="Kudrna D."/>
            <person name="Wing R.A."/>
            <person name="Meyers B.C."/>
            <person name="Yi K."/>
            <person name="Kong H."/>
            <person name="Lavrijsen P."/>
            <person name="Sunseri F."/>
            <person name="Falavigna A."/>
            <person name="Ye Y."/>
            <person name="Leebens-Mack J.H."/>
            <person name="Chen G."/>
        </authorList>
    </citation>
    <scope>NUCLEOTIDE SEQUENCE [LARGE SCALE GENOMIC DNA]</scope>
    <source>
        <strain evidence="6">cv. DH0086</strain>
    </source>
</reference>
<evidence type="ECO:0000313" key="5">
    <source>
        <dbReference type="EMBL" id="ONK75430.1"/>
    </source>
</evidence>
<dbReference type="AlphaFoldDB" id="A0A5P1FFU1"/>
<accession>A0A5P1FFU1</accession>
<feature type="compositionally biased region" description="Low complexity" evidence="4">
    <location>
        <begin position="25"/>
        <end position="39"/>
    </location>
</feature>
<dbReference type="InterPro" id="IPR046960">
    <property type="entry name" value="PPR_At4g14850-like_plant"/>
</dbReference>
<dbReference type="SUPFAM" id="SSF48452">
    <property type="entry name" value="TPR-like"/>
    <property type="match status" value="1"/>
</dbReference>
<evidence type="ECO:0000256" key="4">
    <source>
        <dbReference type="SAM" id="MobiDB-lite"/>
    </source>
</evidence>
<dbReference type="Proteomes" id="UP000243459">
    <property type="component" value="Chromosome 3"/>
</dbReference>
<organism evidence="5 6">
    <name type="scientific">Asparagus officinalis</name>
    <name type="common">Garden asparagus</name>
    <dbReference type="NCBI Taxonomy" id="4686"/>
    <lineage>
        <taxon>Eukaryota</taxon>
        <taxon>Viridiplantae</taxon>
        <taxon>Streptophyta</taxon>
        <taxon>Embryophyta</taxon>
        <taxon>Tracheophyta</taxon>
        <taxon>Spermatophyta</taxon>
        <taxon>Magnoliopsida</taxon>
        <taxon>Liliopsida</taxon>
        <taxon>Asparagales</taxon>
        <taxon>Asparagaceae</taxon>
        <taxon>Asparagoideae</taxon>
        <taxon>Asparagus</taxon>
    </lineage>
</organism>
<dbReference type="PANTHER" id="PTHR47926">
    <property type="entry name" value="PENTATRICOPEPTIDE REPEAT-CONTAINING PROTEIN"/>
    <property type="match status" value="1"/>
</dbReference>
<evidence type="ECO:0000313" key="6">
    <source>
        <dbReference type="Proteomes" id="UP000243459"/>
    </source>
</evidence>
<name>A0A5P1FFU1_ASPOF</name>
<dbReference type="InterPro" id="IPR046848">
    <property type="entry name" value="E_motif"/>
</dbReference>
<feature type="repeat" description="PPR" evidence="3">
    <location>
        <begin position="374"/>
        <end position="408"/>
    </location>
</feature>
<dbReference type="Pfam" id="PF20431">
    <property type="entry name" value="E_motif"/>
    <property type="match status" value="1"/>
</dbReference>
<dbReference type="FunFam" id="1.25.40.10:FF:000345">
    <property type="entry name" value="Pentatricopeptide repeat-containing protein"/>
    <property type="match status" value="1"/>
</dbReference>